<evidence type="ECO:0000256" key="1">
    <source>
        <dbReference type="ARBA" id="ARBA00001974"/>
    </source>
</evidence>
<dbReference type="PRINTS" id="PR00147">
    <property type="entry name" value="DNAPHOTLYASE"/>
</dbReference>
<protein>
    <submittedName>
        <fullName evidence="7">Deoxyribodipyrimidine photo-lyase</fullName>
        <ecNumber evidence="7">4.1.99.3</ecNumber>
    </submittedName>
</protein>
<reference evidence="7 8" key="1">
    <citation type="submission" date="2024-07" db="EMBL/GenBank/DDBJ databases">
        <authorList>
            <person name="Yun M."/>
        </authorList>
    </citation>
    <scope>NUCLEOTIDE SEQUENCE [LARGE SCALE GENOMIC DNA]</scope>
    <source>
        <strain evidence="7 8">MS01</strain>
    </source>
</reference>
<comment type="cofactor">
    <cofactor evidence="1">
        <name>FAD</name>
        <dbReference type="ChEBI" id="CHEBI:57692"/>
    </cofactor>
</comment>
<evidence type="ECO:0000256" key="5">
    <source>
        <dbReference type="RuleBase" id="RU004182"/>
    </source>
</evidence>
<dbReference type="Gene3D" id="3.40.50.620">
    <property type="entry name" value="HUPs"/>
    <property type="match status" value="1"/>
</dbReference>
<dbReference type="PANTHER" id="PTHR11455">
    <property type="entry name" value="CRYPTOCHROME"/>
    <property type="match status" value="1"/>
</dbReference>
<dbReference type="PROSITE" id="PS00691">
    <property type="entry name" value="DNA_PHOTOLYASES_1_2"/>
    <property type="match status" value="1"/>
</dbReference>
<keyword evidence="3 5" id="KW-0274">FAD</keyword>
<dbReference type="Gene3D" id="1.25.40.80">
    <property type="match status" value="1"/>
</dbReference>
<proteinExistence type="inferred from homology"/>
<dbReference type="SUPFAM" id="SSF48173">
    <property type="entry name" value="Cryptochrome/photolyase FAD-binding domain"/>
    <property type="match status" value="1"/>
</dbReference>
<dbReference type="InterPro" id="IPR018394">
    <property type="entry name" value="DNA_photolyase_1_CS_C"/>
</dbReference>
<dbReference type="InterPro" id="IPR036134">
    <property type="entry name" value="Crypto/Photolyase_FAD-like_sf"/>
</dbReference>
<organism evidence="7 8">
    <name type="scientific">Leuconostoc aquikimchii</name>
    <dbReference type="NCBI Taxonomy" id="3236804"/>
    <lineage>
        <taxon>Bacteria</taxon>
        <taxon>Bacillati</taxon>
        <taxon>Bacillota</taxon>
        <taxon>Bacilli</taxon>
        <taxon>Lactobacillales</taxon>
        <taxon>Lactobacillaceae</taxon>
        <taxon>Leuconostoc</taxon>
    </lineage>
</organism>
<dbReference type="SUPFAM" id="SSF52425">
    <property type="entry name" value="Cryptochrome/photolyase, N-terminal domain"/>
    <property type="match status" value="1"/>
</dbReference>
<dbReference type="InterPro" id="IPR006050">
    <property type="entry name" value="DNA_photolyase_N"/>
</dbReference>
<dbReference type="InterPro" id="IPR036155">
    <property type="entry name" value="Crypto/Photolyase_N_sf"/>
</dbReference>
<keyword evidence="7" id="KW-0456">Lyase</keyword>
<dbReference type="Pfam" id="PF03441">
    <property type="entry name" value="FAD_binding_7"/>
    <property type="match status" value="1"/>
</dbReference>
<dbReference type="EC" id="4.1.99.3" evidence="7"/>
<dbReference type="RefSeq" id="WP_367973987.1">
    <property type="nucleotide sequence ID" value="NZ_JBFPEQ010000001.1"/>
</dbReference>
<dbReference type="PANTHER" id="PTHR11455:SF9">
    <property type="entry name" value="CRYPTOCHROME CIRCADIAN CLOCK 5 ISOFORM X1"/>
    <property type="match status" value="1"/>
</dbReference>
<dbReference type="EMBL" id="JBFPER010000001">
    <property type="protein sequence ID" value="MEX0380590.1"/>
    <property type="molecule type" value="Genomic_DNA"/>
</dbReference>
<gene>
    <name evidence="7" type="ORF">AB3K24_04410</name>
</gene>
<dbReference type="InterPro" id="IPR002081">
    <property type="entry name" value="Cryptochrome/DNA_photolyase_1"/>
</dbReference>
<dbReference type="PROSITE" id="PS00394">
    <property type="entry name" value="DNA_PHOTOLYASES_1_1"/>
    <property type="match status" value="1"/>
</dbReference>
<dbReference type="InterPro" id="IPR005101">
    <property type="entry name" value="Cryptochr/Photolyase_FAD-bd"/>
</dbReference>
<evidence type="ECO:0000313" key="7">
    <source>
        <dbReference type="EMBL" id="MEX0380590.1"/>
    </source>
</evidence>
<name>A0ABV3S5C2_9LACO</name>
<evidence type="ECO:0000256" key="2">
    <source>
        <dbReference type="ARBA" id="ARBA00022630"/>
    </source>
</evidence>
<accession>A0ABV3S5C2</accession>
<keyword evidence="4 5" id="KW-0157">Chromophore</keyword>
<keyword evidence="2 5" id="KW-0285">Flavoprotein</keyword>
<feature type="domain" description="Photolyase/cryptochrome alpha/beta" evidence="6">
    <location>
        <begin position="7"/>
        <end position="136"/>
    </location>
</feature>
<dbReference type="PROSITE" id="PS51645">
    <property type="entry name" value="PHR_CRY_ALPHA_BETA"/>
    <property type="match status" value="1"/>
</dbReference>
<dbReference type="GO" id="GO:0003904">
    <property type="term" value="F:deoxyribodipyrimidine photo-lyase activity"/>
    <property type="evidence" value="ECO:0007669"/>
    <property type="project" value="UniProtKB-EC"/>
</dbReference>
<evidence type="ECO:0000259" key="6">
    <source>
        <dbReference type="PROSITE" id="PS51645"/>
    </source>
</evidence>
<evidence type="ECO:0000313" key="8">
    <source>
        <dbReference type="Proteomes" id="UP001556617"/>
    </source>
</evidence>
<dbReference type="InterPro" id="IPR014729">
    <property type="entry name" value="Rossmann-like_a/b/a_fold"/>
</dbReference>
<comment type="caution">
    <text evidence="7">The sequence shown here is derived from an EMBL/GenBank/DDBJ whole genome shotgun (WGS) entry which is preliminary data.</text>
</comment>
<dbReference type="Proteomes" id="UP001556617">
    <property type="component" value="Unassembled WGS sequence"/>
</dbReference>
<dbReference type="Gene3D" id="1.10.579.10">
    <property type="entry name" value="DNA Cyclobutane Dipyrimidine Photolyase, subunit A, domain 3"/>
    <property type="match status" value="1"/>
</dbReference>
<dbReference type="Pfam" id="PF00875">
    <property type="entry name" value="DNA_photolyase"/>
    <property type="match status" value="1"/>
</dbReference>
<sequence>MEKNLSQTSVMWFRRDLRITDNVALAEAIKYSDKVLLIFILDPQQVNKRSTVNQSAFFASVKQLKDDLIHKDIHLQILQGDLISVFSKIKQLLPNWHNLYFNNDENGYGRLRDQKVAKYCREVLGVSSHSFVDYNLHGATEIKKDNGESYKMFTPYFKKWLQLPKKAPIQIQFDDIRQKNMSLSLTNYDGQLNQLINEHHKYAVIDQVGEASANKLLKAFIQNKISYYEEKRDNPMFDGTSHLSRYLRTGEISIRTIYEAVRQAPDGDGRLTFIKELCWRDYYNMIYANYPDQQTHALRSEFQNIVWKNNAVDFKKWQTGQTGFPLIDAAMRQLNTTGWMHNRLRMIVASFLTKDLLIDWRWGEAYFRDMLVDYDPASNIGGWQWAASTGTDSVPYFRVFNPTLQSKKFDPKGQFIAKFVPELARIKGQKIHEPNLLTLVEQKEYGVKLALTYPSPIVNHKLARTRAIAVYEESKDVFNKA</sequence>
<evidence type="ECO:0000256" key="4">
    <source>
        <dbReference type="ARBA" id="ARBA00022991"/>
    </source>
</evidence>
<comment type="similarity">
    <text evidence="5">Belongs to the DNA photolyase family.</text>
</comment>
<evidence type="ECO:0000256" key="3">
    <source>
        <dbReference type="ARBA" id="ARBA00022827"/>
    </source>
</evidence>
<keyword evidence="8" id="KW-1185">Reference proteome</keyword>